<feature type="compositionally biased region" description="Basic and acidic residues" evidence="1">
    <location>
        <begin position="186"/>
        <end position="203"/>
    </location>
</feature>
<feature type="compositionally biased region" description="Pro residues" evidence="1">
    <location>
        <begin position="315"/>
        <end position="325"/>
    </location>
</feature>
<dbReference type="OrthoDB" id="3932653at2759"/>
<accession>A0A6A5KTG4</accession>
<protein>
    <submittedName>
        <fullName evidence="2">Uncharacterized protein</fullName>
    </submittedName>
</protein>
<feature type="compositionally biased region" description="Basic residues" evidence="1">
    <location>
        <begin position="370"/>
        <end position="381"/>
    </location>
</feature>
<organism evidence="2 3">
    <name type="scientific">Decorospora gaudefroyi</name>
    <dbReference type="NCBI Taxonomy" id="184978"/>
    <lineage>
        <taxon>Eukaryota</taxon>
        <taxon>Fungi</taxon>
        <taxon>Dikarya</taxon>
        <taxon>Ascomycota</taxon>
        <taxon>Pezizomycotina</taxon>
        <taxon>Dothideomycetes</taxon>
        <taxon>Pleosporomycetidae</taxon>
        <taxon>Pleosporales</taxon>
        <taxon>Pleosporineae</taxon>
        <taxon>Pleosporaceae</taxon>
        <taxon>Decorospora</taxon>
    </lineage>
</organism>
<dbReference type="AlphaFoldDB" id="A0A6A5KTG4"/>
<evidence type="ECO:0000256" key="1">
    <source>
        <dbReference type="SAM" id="MobiDB-lite"/>
    </source>
</evidence>
<feature type="compositionally biased region" description="Polar residues" evidence="1">
    <location>
        <begin position="347"/>
        <end position="365"/>
    </location>
</feature>
<reference evidence="2" key="1">
    <citation type="submission" date="2020-01" db="EMBL/GenBank/DDBJ databases">
        <authorList>
            <consortium name="DOE Joint Genome Institute"/>
            <person name="Haridas S."/>
            <person name="Albert R."/>
            <person name="Binder M."/>
            <person name="Bloem J."/>
            <person name="Labutti K."/>
            <person name="Salamov A."/>
            <person name="Andreopoulos B."/>
            <person name="Baker S.E."/>
            <person name="Barry K."/>
            <person name="Bills G."/>
            <person name="Bluhm B.H."/>
            <person name="Cannon C."/>
            <person name="Castanera R."/>
            <person name="Culley D.E."/>
            <person name="Daum C."/>
            <person name="Ezra D."/>
            <person name="Gonzalez J.B."/>
            <person name="Henrissat B."/>
            <person name="Kuo A."/>
            <person name="Liang C."/>
            <person name="Lipzen A."/>
            <person name="Lutzoni F."/>
            <person name="Magnuson J."/>
            <person name="Mondo S."/>
            <person name="Nolan M."/>
            <person name="Ohm R."/>
            <person name="Pangilinan J."/>
            <person name="Park H.-J."/>
            <person name="Ramirez L."/>
            <person name="Alfaro M."/>
            <person name="Sun H."/>
            <person name="Tritt A."/>
            <person name="Yoshinaga Y."/>
            <person name="Zwiers L.-H."/>
            <person name="Turgeon B.G."/>
            <person name="Goodwin S.B."/>
            <person name="Spatafora J.W."/>
            <person name="Crous P.W."/>
            <person name="Grigoriev I.V."/>
        </authorList>
    </citation>
    <scope>NUCLEOTIDE SEQUENCE</scope>
    <source>
        <strain evidence="2">P77</strain>
    </source>
</reference>
<feature type="compositionally biased region" description="Polar residues" evidence="1">
    <location>
        <begin position="301"/>
        <end position="310"/>
    </location>
</feature>
<proteinExistence type="predicted"/>
<dbReference type="Proteomes" id="UP000800040">
    <property type="component" value="Unassembled WGS sequence"/>
</dbReference>
<dbReference type="EMBL" id="ML975250">
    <property type="protein sequence ID" value="KAF1838709.1"/>
    <property type="molecule type" value="Genomic_DNA"/>
</dbReference>
<name>A0A6A5KTG4_9PLEO</name>
<evidence type="ECO:0000313" key="3">
    <source>
        <dbReference type="Proteomes" id="UP000800040"/>
    </source>
</evidence>
<feature type="compositionally biased region" description="Low complexity" evidence="1">
    <location>
        <begin position="84"/>
        <end position="100"/>
    </location>
</feature>
<keyword evidence="3" id="KW-1185">Reference proteome</keyword>
<gene>
    <name evidence="2" type="ORF">BDW02DRAFT_488487</name>
</gene>
<feature type="compositionally biased region" description="Polar residues" evidence="1">
    <location>
        <begin position="109"/>
        <end position="118"/>
    </location>
</feature>
<feature type="region of interest" description="Disordered" evidence="1">
    <location>
        <begin position="83"/>
        <end position="381"/>
    </location>
</feature>
<sequence>MDIRAWEGRASALDGTTYRPEHGYQEEEVHYDESGEIMTLAEYEELLFRRVLDKIRIARAAGSADVQLSPEELDAYQSRMYGTRAPAARPQPQSRPSSASIPNDAASIVSVNATTKAGSSSRSKKSQQRSSLFSSKPKKEKPSSRKQTSNMPLAESHAPPPGFVVPGPDGQPMYAPINAYQGSLFREPDHLHPDSRSASDTSHHNPSPPRVSPPRDMLGAFPGSEYAYRPSTPPRQGRPVSARQAAYERDLPPVSRTRSSSIQSARLIPFPVEPYQYHAFSPPSSSSPTSPPPQYARRVSTAPSEASYTSMPRRVPVPVPAPAPVPLQRTTTGLGIQGGRSDPVLATQASGFTVPTQSQETTKATGSGERKRKGGKSKKKT</sequence>
<evidence type="ECO:0000313" key="2">
    <source>
        <dbReference type="EMBL" id="KAF1838709.1"/>
    </source>
</evidence>